<dbReference type="InterPro" id="IPR036291">
    <property type="entry name" value="NAD(P)-bd_dom_sf"/>
</dbReference>
<dbReference type="InterPro" id="IPR002347">
    <property type="entry name" value="SDR_fam"/>
</dbReference>
<evidence type="ECO:0000256" key="1">
    <source>
        <dbReference type="ARBA" id="ARBA00006484"/>
    </source>
</evidence>
<dbReference type="Proteomes" id="UP000217785">
    <property type="component" value="Unassembled WGS sequence"/>
</dbReference>
<dbReference type="NCBIfam" id="NF005559">
    <property type="entry name" value="PRK07231.1"/>
    <property type="match status" value="1"/>
</dbReference>
<sequence>MRLFDLSGKTALVTGGGRGLGRGIALALAEAGADVAVVSRSKEELENVCQEMSKFSVRTFYQNMDIRDTEEMKSFVAKVVEEQGTVDILVNAAGVNIRRPFLEISESDWDFVMDVNLKSVFLTSQIVLPYMRKQQSGRIINIASLTSEIGMKDIAAYCASKGGVSQITKAMAVEFAEEGILVNAIGPGYYKTKLTEPVFNDDAKRDWILSRIPMRRTGEANDLAGVAIFLASPASDYITGQTIYVDGGWLIS</sequence>
<dbReference type="PROSITE" id="PS00061">
    <property type="entry name" value="ADH_SHORT"/>
    <property type="match status" value="1"/>
</dbReference>
<keyword evidence="4" id="KW-1185">Reference proteome</keyword>
<evidence type="ECO:0000256" key="2">
    <source>
        <dbReference type="ARBA" id="ARBA00023002"/>
    </source>
</evidence>
<dbReference type="PRINTS" id="PR00080">
    <property type="entry name" value="SDRFAMILY"/>
</dbReference>
<accession>A0A292YJD0</accession>
<dbReference type="SUPFAM" id="SSF51735">
    <property type="entry name" value="NAD(P)-binding Rossmann-fold domains"/>
    <property type="match status" value="1"/>
</dbReference>
<dbReference type="PANTHER" id="PTHR42760:SF5">
    <property type="entry name" value="2-DEHYDRO-3-DEOXY-D-GLUCONATE 5-DEHYDROGENASE"/>
    <property type="match status" value="1"/>
</dbReference>
<dbReference type="PRINTS" id="PR00081">
    <property type="entry name" value="GDHRDH"/>
</dbReference>
<dbReference type="AlphaFoldDB" id="A0A292YJD0"/>
<gene>
    <name evidence="3" type="ORF">EFBL_0623</name>
</gene>
<dbReference type="GO" id="GO:0008206">
    <property type="term" value="P:bile acid metabolic process"/>
    <property type="evidence" value="ECO:0007669"/>
    <property type="project" value="UniProtKB-ARBA"/>
</dbReference>
<comment type="caution">
    <text evidence="3">The sequence shown here is derived from an EMBL/GenBank/DDBJ whole genome shotgun (WGS) entry which is preliminary data.</text>
</comment>
<dbReference type="InterPro" id="IPR020904">
    <property type="entry name" value="Sc_DH/Rdtase_CS"/>
</dbReference>
<organism evidence="3 4">
    <name type="scientific">Effusibacillus lacus</name>
    <dbReference type="NCBI Taxonomy" id="1348429"/>
    <lineage>
        <taxon>Bacteria</taxon>
        <taxon>Bacillati</taxon>
        <taxon>Bacillota</taxon>
        <taxon>Bacilli</taxon>
        <taxon>Bacillales</taxon>
        <taxon>Alicyclobacillaceae</taxon>
        <taxon>Effusibacillus</taxon>
    </lineage>
</organism>
<dbReference type="RefSeq" id="WP_096180697.1">
    <property type="nucleotide sequence ID" value="NZ_BDUF01000011.1"/>
</dbReference>
<dbReference type="EMBL" id="BDUF01000011">
    <property type="protein sequence ID" value="GAX89009.1"/>
    <property type="molecule type" value="Genomic_DNA"/>
</dbReference>
<name>A0A292YJD0_9BACL</name>
<dbReference type="PANTHER" id="PTHR42760">
    <property type="entry name" value="SHORT-CHAIN DEHYDROGENASES/REDUCTASES FAMILY MEMBER"/>
    <property type="match status" value="1"/>
</dbReference>
<dbReference type="Pfam" id="PF13561">
    <property type="entry name" value="adh_short_C2"/>
    <property type="match status" value="1"/>
</dbReference>
<reference evidence="4" key="1">
    <citation type="submission" date="2017-07" db="EMBL/GenBank/DDBJ databases">
        <title>Draft genome sequence of Effusibacillus lacus strain skLN1.</title>
        <authorList>
            <person name="Watanabe M."/>
            <person name="Kojima H."/>
            <person name="Fukui M."/>
        </authorList>
    </citation>
    <scope>NUCLEOTIDE SEQUENCE [LARGE SCALE GENOMIC DNA]</scope>
    <source>
        <strain evidence="4">skLN1</strain>
    </source>
</reference>
<dbReference type="Gene3D" id="3.40.50.720">
    <property type="entry name" value="NAD(P)-binding Rossmann-like Domain"/>
    <property type="match status" value="1"/>
</dbReference>
<evidence type="ECO:0000313" key="4">
    <source>
        <dbReference type="Proteomes" id="UP000217785"/>
    </source>
</evidence>
<evidence type="ECO:0000313" key="3">
    <source>
        <dbReference type="EMBL" id="GAX89009.1"/>
    </source>
</evidence>
<dbReference type="OrthoDB" id="125587at2"/>
<comment type="similarity">
    <text evidence="1">Belongs to the short-chain dehydrogenases/reductases (SDR) family.</text>
</comment>
<keyword evidence="2" id="KW-0560">Oxidoreductase</keyword>
<proteinExistence type="inferred from homology"/>
<dbReference type="GO" id="GO:0016616">
    <property type="term" value="F:oxidoreductase activity, acting on the CH-OH group of donors, NAD or NADP as acceptor"/>
    <property type="evidence" value="ECO:0007669"/>
    <property type="project" value="TreeGrafter"/>
</dbReference>
<protein>
    <submittedName>
        <fullName evidence="3">SDR family oxidoreductase</fullName>
    </submittedName>
</protein>
<dbReference type="FunFam" id="3.40.50.720:FF:000084">
    <property type="entry name" value="Short-chain dehydrogenase reductase"/>
    <property type="match status" value="1"/>
</dbReference>